<dbReference type="PANTHER" id="PTHR47566">
    <property type="match status" value="1"/>
</dbReference>
<keyword evidence="2" id="KW-0677">Repeat</keyword>
<dbReference type="GO" id="GO:0061499">
    <property type="term" value="C:outer plaque of mitotic spindle pole body"/>
    <property type="evidence" value="ECO:0007669"/>
    <property type="project" value="TreeGrafter"/>
</dbReference>
<gene>
    <name evidence="4" type="ORF">DFH94DRAFT_753074</name>
</gene>
<reference evidence="4" key="1">
    <citation type="submission" date="2019-10" db="EMBL/GenBank/DDBJ databases">
        <authorList>
            <consortium name="DOE Joint Genome Institute"/>
            <person name="Kuo A."/>
            <person name="Miyauchi S."/>
            <person name="Kiss E."/>
            <person name="Drula E."/>
            <person name="Kohler A."/>
            <person name="Sanchez-Garcia M."/>
            <person name="Andreopoulos B."/>
            <person name="Barry K.W."/>
            <person name="Bonito G."/>
            <person name="Buee M."/>
            <person name="Carver A."/>
            <person name="Chen C."/>
            <person name="Cichocki N."/>
            <person name="Clum A."/>
            <person name="Culley D."/>
            <person name="Crous P.W."/>
            <person name="Fauchery L."/>
            <person name="Girlanda M."/>
            <person name="Hayes R."/>
            <person name="Keri Z."/>
            <person name="LaButti K."/>
            <person name="Lipzen A."/>
            <person name="Lombard V."/>
            <person name="Magnuson J."/>
            <person name="Maillard F."/>
            <person name="Morin E."/>
            <person name="Murat C."/>
            <person name="Nolan M."/>
            <person name="Ohm R."/>
            <person name="Pangilinan J."/>
            <person name="Pereira M."/>
            <person name="Perotto S."/>
            <person name="Peter M."/>
            <person name="Riley R."/>
            <person name="Sitrit Y."/>
            <person name="Stielow B."/>
            <person name="Szollosi G."/>
            <person name="Zifcakova L."/>
            <person name="Stursova M."/>
            <person name="Spatafora J.W."/>
            <person name="Tedersoo L."/>
            <person name="Vaario L.-M."/>
            <person name="Yamada A."/>
            <person name="Yan M."/>
            <person name="Wang P."/>
            <person name="Xu J."/>
            <person name="Bruns T."/>
            <person name="Baldrian P."/>
            <person name="Vilgalys R."/>
            <person name="Henrissat B."/>
            <person name="Grigoriev I.V."/>
            <person name="Hibbett D."/>
            <person name="Nagy L.G."/>
            <person name="Martin F.M."/>
        </authorList>
    </citation>
    <scope>NUCLEOTIDE SEQUENCE</scope>
    <source>
        <strain evidence="4">Prilba</strain>
    </source>
</reference>
<feature type="region of interest" description="Disordered" evidence="3">
    <location>
        <begin position="1293"/>
        <end position="1337"/>
    </location>
</feature>
<feature type="compositionally biased region" description="Acidic residues" evidence="3">
    <location>
        <begin position="638"/>
        <end position="649"/>
    </location>
</feature>
<keyword evidence="5" id="KW-1185">Reference proteome</keyword>
<evidence type="ECO:0008006" key="6">
    <source>
        <dbReference type="Google" id="ProtNLM"/>
    </source>
</evidence>
<dbReference type="Pfam" id="PF13855">
    <property type="entry name" value="LRR_8"/>
    <property type="match status" value="1"/>
</dbReference>
<comment type="caution">
    <text evidence="4">The sequence shown here is derived from an EMBL/GenBank/DDBJ whole genome shotgun (WGS) entry which is preliminary data.</text>
</comment>
<evidence type="ECO:0000256" key="3">
    <source>
        <dbReference type="SAM" id="MobiDB-lite"/>
    </source>
</evidence>
<accession>A0A9P5MT33</accession>
<dbReference type="GO" id="GO:0031028">
    <property type="term" value="P:septation initiation signaling"/>
    <property type="evidence" value="ECO:0007669"/>
    <property type="project" value="TreeGrafter"/>
</dbReference>
<feature type="compositionally biased region" description="Basic and acidic residues" evidence="3">
    <location>
        <begin position="1295"/>
        <end position="1305"/>
    </location>
</feature>
<feature type="region of interest" description="Disordered" evidence="3">
    <location>
        <begin position="759"/>
        <end position="801"/>
    </location>
</feature>
<dbReference type="SMART" id="SM00369">
    <property type="entry name" value="LRR_TYP"/>
    <property type="match status" value="6"/>
</dbReference>
<dbReference type="Gene3D" id="3.80.10.10">
    <property type="entry name" value="Ribonuclease Inhibitor"/>
    <property type="match status" value="3"/>
</dbReference>
<feature type="compositionally biased region" description="Polar residues" evidence="3">
    <location>
        <begin position="149"/>
        <end position="159"/>
    </location>
</feature>
<dbReference type="GO" id="GO:1902412">
    <property type="term" value="P:regulation of mitotic cytokinesis"/>
    <property type="evidence" value="ECO:0007669"/>
    <property type="project" value="TreeGrafter"/>
</dbReference>
<feature type="compositionally biased region" description="Low complexity" evidence="3">
    <location>
        <begin position="685"/>
        <end position="695"/>
    </location>
</feature>
<dbReference type="InterPro" id="IPR003591">
    <property type="entry name" value="Leu-rich_rpt_typical-subtyp"/>
</dbReference>
<evidence type="ECO:0000313" key="4">
    <source>
        <dbReference type="EMBL" id="KAF8478005.1"/>
    </source>
</evidence>
<dbReference type="InterPro" id="IPR032675">
    <property type="entry name" value="LRR_dom_sf"/>
</dbReference>
<dbReference type="GO" id="GO:0035591">
    <property type="term" value="F:signaling adaptor activity"/>
    <property type="evidence" value="ECO:0007669"/>
    <property type="project" value="TreeGrafter"/>
</dbReference>
<feature type="region of interest" description="Disordered" evidence="3">
    <location>
        <begin position="622"/>
        <end position="733"/>
    </location>
</feature>
<keyword evidence="1" id="KW-0433">Leucine-rich repeat</keyword>
<dbReference type="SUPFAM" id="SSF52075">
    <property type="entry name" value="Outer arm dynein light chain 1"/>
    <property type="match status" value="1"/>
</dbReference>
<feature type="region of interest" description="Disordered" evidence="3">
    <location>
        <begin position="139"/>
        <end position="159"/>
    </location>
</feature>
<protein>
    <recommendedName>
        <fullName evidence="6">Septation initiation network scaffold protein cdc11</fullName>
    </recommendedName>
</protein>
<dbReference type="Proteomes" id="UP000759537">
    <property type="component" value="Unassembled WGS sequence"/>
</dbReference>
<dbReference type="InterPro" id="IPR001611">
    <property type="entry name" value="Leu-rich_rpt"/>
</dbReference>
<dbReference type="PROSITE" id="PS51450">
    <property type="entry name" value="LRR"/>
    <property type="match status" value="4"/>
</dbReference>
<evidence type="ECO:0000313" key="5">
    <source>
        <dbReference type="Proteomes" id="UP000759537"/>
    </source>
</evidence>
<feature type="compositionally biased region" description="Acidic residues" evidence="3">
    <location>
        <begin position="669"/>
        <end position="684"/>
    </location>
</feature>
<proteinExistence type="predicted"/>
<dbReference type="EMBL" id="WHVB01000012">
    <property type="protein sequence ID" value="KAF8478005.1"/>
    <property type="molecule type" value="Genomic_DNA"/>
</dbReference>
<dbReference type="PANTHER" id="PTHR47566:SF1">
    <property type="entry name" value="PROTEIN NUD1"/>
    <property type="match status" value="1"/>
</dbReference>
<feature type="region of interest" description="Disordered" evidence="3">
    <location>
        <begin position="1"/>
        <end position="25"/>
    </location>
</feature>
<dbReference type="InterPro" id="IPR052574">
    <property type="entry name" value="CDIRP"/>
</dbReference>
<name>A0A9P5MT33_9AGAM</name>
<reference evidence="4" key="2">
    <citation type="journal article" date="2020" name="Nat. Commun.">
        <title>Large-scale genome sequencing of mycorrhizal fungi provides insights into the early evolution of symbiotic traits.</title>
        <authorList>
            <person name="Miyauchi S."/>
            <person name="Kiss E."/>
            <person name="Kuo A."/>
            <person name="Drula E."/>
            <person name="Kohler A."/>
            <person name="Sanchez-Garcia M."/>
            <person name="Morin E."/>
            <person name="Andreopoulos B."/>
            <person name="Barry K.W."/>
            <person name="Bonito G."/>
            <person name="Buee M."/>
            <person name="Carver A."/>
            <person name="Chen C."/>
            <person name="Cichocki N."/>
            <person name="Clum A."/>
            <person name="Culley D."/>
            <person name="Crous P.W."/>
            <person name="Fauchery L."/>
            <person name="Girlanda M."/>
            <person name="Hayes R.D."/>
            <person name="Keri Z."/>
            <person name="LaButti K."/>
            <person name="Lipzen A."/>
            <person name="Lombard V."/>
            <person name="Magnuson J."/>
            <person name="Maillard F."/>
            <person name="Murat C."/>
            <person name="Nolan M."/>
            <person name="Ohm R.A."/>
            <person name="Pangilinan J."/>
            <person name="Pereira M.F."/>
            <person name="Perotto S."/>
            <person name="Peter M."/>
            <person name="Pfister S."/>
            <person name="Riley R."/>
            <person name="Sitrit Y."/>
            <person name="Stielow J.B."/>
            <person name="Szollosi G."/>
            <person name="Zifcakova L."/>
            <person name="Stursova M."/>
            <person name="Spatafora J.W."/>
            <person name="Tedersoo L."/>
            <person name="Vaario L.M."/>
            <person name="Yamada A."/>
            <person name="Yan M."/>
            <person name="Wang P."/>
            <person name="Xu J."/>
            <person name="Bruns T."/>
            <person name="Baldrian P."/>
            <person name="Vilgalys R."/>
            <person name="Dunand C."/>
            <person name="Henrissat B."/>
            <person name="Grigoriev I.V."/>
            <person name="Hibbett D."/>
            <person name="Nagy L.G."/>
            <person name="Martin F.M."/>
        </authorList>
    </citation>
    <scope>NUCLEOTIDE SEQUENCE</scope>
    <source>
        <strain evidence="4">Prilba</strain>
    </source>
</reference>
<organism evidence="4 5">
    <name type="scientific">Russula ochroleuca</name>
    <dbReference type="NCBI Taxonomy" id="152965"/>
    <lineage>
        <taxon>Eukaryota</taxon>
        <taxon>Fungi</taxon>
        <taxon>Dikarya</taxon>
        <taxon>Basidiomycota</taxon>
        <taxon>Agaricomycotina</taxon>
        <taxon>Agaricomycetes</taxon>
        <taxon>Russulales</taxon>
        <taxon>Russulaceae</taxon>
        <taxon>Russula</taxon>
    </lineage>
</organism>
<dbReference type="OrthoDB" id="7451790at2759"/>
<evidence type="ECO:0000256" key="1">
    <source>
        <dbReference type="ARBA" id="ARBA00022614"/>
    </source>
</evidence>
<dbReference type="SMART" id="SM00365">
    <property type="entry name" value="LRR_SD22"/>
    <property type="match status" value="4"/>
</dbReference>
<feature type="region of interest" description="Disordered" evidence="3">
    <location>
        <begin position="588"/>
        <end position="609"/>
    </location>
</feature>
<dbReference type="SUPFAM" id="SSF52058">
    <property type="entry name" value="L domain-like"/>
    <property type="match status" value="1"/>
</dbReference>
<evidence type="ECO:0000256" key="2">
    <source>
        <dbReference type="ARBA" id="ARBA00022737"/>
    </source>
</evidence>
<sequence length="1408" mass="153143">MAPQPAWQTEELKDEWPEEDDGVSEHYTRSISLTIPVGSLHSPVHSGTGLSQDTDSDVADVVGTFLIRQDVLPALPQRPPTQRKGLIKDFFSPISLERMFDPPSPTPVFPSSSPSARNNHHRPLQLSTAQTSPVTSFIGGQEGLVNRHPTGTNSLRPDNSRPFTFSVPHPVPLTPIASACLNQDKNATAAIAPLTDPPLRLFQFQYDTFTRDHLSAMVDSIAINSPSGSNTGNFVANTSSPFGLPAVSEASAQSSSIELRSAKRVKLSPASDFRGLKSCTSRHLGRPICRKDYVGESRFLMARIKSAKHSISTPPSASSIHCPSSNDNLLRRSEVRDQIVLSQSNIESPGDCRDSAVAGVVSVFKTKGHSSLGYRQQAESLMAQLKQDMKGSKRIFSTDATDLSPDDASRSIRPIAIPSPPHRTFQNQQNLPSNVQKGDLRKLSVMDTSNASLNTPRNYAPFPAPPILVALPPSPPPQPPDPIPQQNATGLDVGFGQNVFLSPAARTATIATSSVLGRPNEDLNRFVSSSTVSGTTLTAGSSGSFVKHPGPAQITRIGPEDVPALPERVGRMVFDKVMMRWVKSTVMEPPRIAGGGGGSAEIDAESEDPFRDIESLREDSLVGDGIEERASPLTNNSDVDEVVDEEEMELTSFSFDGPSHTRMPAASLSEDDTTDSDNDDEDVTDISALSASLSLDGPLEVASDPDSSDEETHHEQALAVVKSTSGPSHEVSVPTPIRSVLKSTVASPAVTFVDPVISSHLTPANKSGHRRSVSFSDGKREGPIRGLGRSTHADSSDNELTGQVLVGDLPFEPSARSKRIGEMLDGLESIDDKSPLRPTSLAYPLAGTLLPGGLGTDDTSDTRVPTSDIARRVPARSQHSTSPRVIVGVGTQPNATFLTEASFGVAHDKLVEVITDMQPFEPYWEELSSIDLANKNIESVARLKEFLPRLHTLSLNSNQLAWLSGVPATVRSLSVSRNSLTRATSFNHLLSLEHLDISYNNVESLSQLECLRHLRELRADGNHIRSLEGLQRMDCLVKLSLQRNRIADMDFTQGSWPRLEVLNASQNRIQHIAGLSLLPSLVVLNLDDNTLDELKPHGILPRLRILRLSANRLKCLDASHFPNLRVLYIDNNSLTEFKKANKLGRLESLSLRNQGGNALSLSIRDVRDVKRLYLSGNALPTDFLSEPCYNLIYLEIAACRLSRLPANFSALVPNLRVLNLNYNFFDDMKPLEGLRRLNKLTIIGSRLKGTKGIIKVLKGCTDVEMVDFRMNPCTLGWYLPLLVKDVPGALQPSEAGRRPCGEHRSQGASNHSVPDLGNADKPGKMARGGNRGNTRDGTMGVAPTLAWHELDAKFRRDLPDEAYIGRLTYRGLIMRACPRVRMLDGVIVSRKEREKAEKLLDGVALAKG</sequence>